<evidence type="ECO:0000256" key="7">
    <source>
        <dbReference type="ARBA" id="ARBA00023237"/>
    </source>
</evidence>
<dbReference type="AlphaFoldDB" id="A0A369A274"/>
<comment type="similarity">
    <text evidence="2">Belongs to the outer membrane factor (OMF) (TC 1.B.17) family.</text>
</comment>
<sequence length="450" mass="51544">MNKGKLVLSGLALMALSVQLAAQRAFSLHDARRYATEHAYSVKDKQLELEKAKKTITETAAIGLPQVSAEARHQYNPQIPQTPLPAILLPNPPEGVDFVLVQFGVPHQSTYGLQASQLLFDGSYIVALLATRVFKELARNDLEVSRVEVLDNVTRTYGTVIMTGELVSILENNLEVLRRIYRDNQKLYNEGFIEEQDVDQVDILVNTVSNQLDNTRRQHEIALMLLKLQMGISLEENIVLTDGLEIFEAIDQDAFELMSKPFDLMADYEYRGILLQEQAARLQVKRYQMNYLPSVTGFINHQQNMFGNEFKMFDFNRYWIPVTVMGVSLNWKIFTGFDRYAKTSKARLDLLRVQNAKKQVEDAKQVEYDRAKSEFEFSINNMRIRRKNLETASRVREKTLIKYREGVAGSFELTQAENQLLDAQSQYVQSMIQLINAHSALNKILGNYNN</sequence>
<keyword evidence="4" id="KW-1134">Transmembrane beta strand</keyword>
<evidence type="ECO:0000256" key="6">
    <source>
        <dbReference type="ARBA" id="ARBA00023136"/>
    </source>
</evidence>
<evidence type="ECO:0000256" key="8">
    <source>
        <dbReference type="SAM" id="SignalP"/>
    </source>
</evidence>
<dbReference type="EMBL" id="QPJS01000003">
    <property type="protein sequence ID" value="RCX03253.1"/>
    <property type="molecule type" value="Genomic_DNA"/>
</dbReference>
<dbReference type="RefSeq" id="WP_037358402.1">
    <property type="nucleotide sequence ID" value="NZ_BHZF01000003.1"/>
</dbReference>
<dbReference type="Proteomes" id="UP000253517">
    <property type="component" value="Unassembled WGS sequence"/>
</dbReference>
<dbReference type="GO" id="GO:1990281">
    <property type="term" value="C:efflux pump complex"/>
    <property type="evidence" value="ECO:0007669"/>
    <property type="project" value="TreeGrafter"/>
</dbReference>
<dbReference type="SUPFAM" id="SSF56954">
    <property type="entry name" value="Outer membrane efflux proteins (OEP)"/>
    <property type="match status" value="1"/>
</dbReference>
<evidence type="ECO:0000313" key="9">
    <source>
        <dbReference type="EMBL" id="RCX03253.1"/>
    </source>
</evidence>
<accession>A0A369A274</accession>
<keyword evidence="10" id="KW-1185">Reference proteome</keyword>
<keyword evidence="8" id="KW-0732">Signal</keyword>
<keyword evidence="3" id="KW-0813">Transport</keyword>
<dbReference type="Pfam" id="PF02321">
    <property type="entry name" value="OEP"/>
    <property type="match status" value="2"/>
</dbReference>
<keyword evidence="5" id="KW-0812">Transmembrane</keyword>
<dbReference type="InterPro" id="IPR003423">
    <property type="entry name" value="OMP_efflux"/>
</dbReference>
<gene>
    <name evidence="9" type="ORF">DES35_103135</name>
</gene>
<reference evidence="9 10" key="1">
    <citation type="submission" date="2018-07" db="EMBL/GenBank/DDBJ databases">
        <title>Genomic Encyclopedia of Type Strains, Phase IV (KMG-IV): sequencing the most valuable type-strain genomes for metagenomic binning, comparative biology and taxonomic classification.</title>
        <authorList>
            <person name="Goeker M."/>
        </authorList>
    </citation>
    <scope>NUCLEOTIDE SEQUENCE [LARGE SCALE GENOMIC DNA]</scope>
    <source>
        <strain evidence="9 10">DSM 21410</strain>
    </source>
</reference>
<comment type="subcellular location">
    <subcellularLocation>
        <location evidence="1">Cell outer membrane</location>
    </subcellularLocation>
</comment>
<dbReference type="PANTHER" id="PTHR30026:SF20">
    <property type="entry name" value="OUTER MEMBRANE PROTEIN TOLC"/>
    <property type="match status" value="1"/>
</dbReference>
<evidence type="ECO:0000256" key="5">
    <source>
        <dbReference type="ARBA" id="ARBA00022692"/>
    </source>
</evidence>
<proteinExistence type="inferred from homology"/>
<keyword evidence="6" id="KW-0472">Membrane</keyword>
<dbReference type="InterPro" id="IPR051906">
    <property type="entry name" value="TolC-like"/>
</dbReference>
<dbReference type="PANTHER" id="PTHR30026">
    <property type="entry name" value="OUTER MEMBRANE PROTEIN TOLC"/>
    <property type="match status" value="1"/>
</dbReference>
<name>A0A369A274_9FLAO</name>
<organism evidence="9 10">
    <name type="scientific">Schleiferia thermophila</name>
    <dbReference type="NCBI Taxonomy" id="884107"/>
    <lineage>
        <taxon>Bacteria</taxon>
        <taxon>Pseudomonadati</taxon>
        <taxon>Bacteroidota</taxon>
        <taxon>Flavobacteriia</taxon>
        <taxon>Flavobacteriales</taxon>
        <taxon>Schleiferiaceae</taxon>
        <taxon>Schleiferia</taxon>
    </lineage>
</organism>
<protein>
    <submittedName>
        <fullName evidence="9">Outer membrane protein TolC</fullName>
    </submittedName>
</protein>
<keyword evidence="7" id="KW-0998">Cell outer membrane</keyword>
<dbReference type="Gene3D" id="1.20.1600.10">
    <property type="entry name" value="Outer membrane efflux proteins (OEP)"/>
    <property type="match status" value="1"/>
</dbReference>
<evidence type="ECO:0000256" key="3">
    <source>
        <dbReference type="ARBA" id="ARBA00022448"/>
    </source>
</evidence>
<dbReference type="GO" id="GO:0009279">
    <property type="term" value="C:cell outer membrane"/>
    <property type="evidence" value="ECO:0007669"/>
    <property type="project" value="UniProtKB-SubCell"/>
</dbReference>
<evidence type="ECO:0000256" key="2">
    <source>
        <dbReference type="ARBA" id="ARBA00007613"/>
    </source>
</evidence>
<feature type="chain" id="PRO_5016944650" evidence="8">
    <location>
        <begin position="22"/>
        <end position="450"/>
    </location>
</feature>
<feature type="signal peptide" evidence="8">
    <location>
        <begin position="1"/>
        <end position="21"/>
    </location>
</feature>
<evidence type="ECO:0000256" key="4">
    <source>
        <dbReference type="ARBA" id="ARBA00022452"/>
    </source>
</evidence>
<comment type="caution">
    <text evidence="9">The sequence shown here is derived from an EMBL/GenBank/DDBJ whole genome shotgun (WGS) entry which is preliminary data.</text>
</comment>
<evidence type="ECO:0000313" key="10">
    <source>
        <dbReference type="Proteomes" id="UP000253517"/>
    </source>
</evidence>
<dbReference type="GO" id="GO:0015288">
    <property type="term" value="F:porin activity"/>
    <property type="evidence" value="ECO:0007669"/>
    <property type="project" value="TreeGrafter"/>
</dbReference>
<dbReference type="GO" id="GO:0015562">
    <property type="term" value="F:efflux transmembrane transporter activity"/>
    <property type="evidence" value="ECO:0007669"/>
    <property type="project" value="InterPro"/>
</dbReference>
<evidence type="ECO:0000256" key="1">
    <source>
        <dbReference type="ARBA" id="ARBA00004442"/>
    </source>
</evidence>